<keyword evidence="2" id="KW-1185">Reference proteome</keyword>
<dbReference type="RefSeq" id="XP_012654129.1">
    <property type="nucleotide sequence ID" value="XM_012798675.1"/>
</dbReference>
<dbReference type="GeneID" id="24441140"/>
<sequence>MLINSNQIVNYLSDLKRKQKNKKQQQIVKFQITLDEMQSRNVLIKTAERYNNILKFPTAKKQDLINFYKHIRSDEPHNICLLDSGNTVYEVRNAPFFYLFACLLQIKIIT</sequence>
<proteinExistence type="predicted"/>
<protein>
    <submittedName>
        <fullName evidence="1">Uncharacterized protein</fullName>
    </submittedName>
</protein>
<dbReference type="EMBL" id="GG662627">
    <property type="protein sequence ID" value="EWS73324.1"/>
    <property type="molecule type" value="Genomic_DNA"/>
</dbReference>
<dbReference type="InParanoid" id="W7XIJ0"/>
<evidence type="ECO:0000313" key="2">
    <source>
        <dbReference type="Proteomes" id="UP000009168"/>
    </source>
</evidence>
<evidence type="ECO:0000313" key="1">
    <source>
        <dbReference type="EMBL" id="EWS73324.1"/>
    </source>
</evidence>
<accession>W7XIJ0</accession>
<reference evidence="2" key="1">
    <citation type="journal article" date="2006" name="PLoS Biol.">
        <title>Macronuclear genome sequence of the ciliate Tetrahymena thermophila, a model eukaryote.</title>
        <authorList>
            <person name="Eisen J.A."/>
            <person name="Coyne R.S."/>
            <person name="Wu M."/>
            <person name="Wu D."/>
            <person name="Thiagarajan M."/>
            <person name="Wortman J.R."/>
            <person name="Badger J.H."/>
            <person name="Ren Q."/>
            <person name="Amedeo P."/>
            <person name="Jones K.M."/>
            <person name="Tallon L.J."/>
            <person name="Delcher A.L."/>
            <person name="Salzberg S.L."/>
            <person name="Silva J.C."/>
            <person name="Haas B.J."/>
            <person name="Majoros W.H."/>
            <person name="Farzad M."/>
            <person name="Carlton J.M."/>
            <person name="Smith R.K. Jr."/>
            <person name="Garg J."/>
            <person name="Pearlman R.E."/>
            <person name="Karrer K.M."/>
            <person name="Sun L."/>
            <person name="Manning G."/>
            <person name="Elde N.C."/>
            <person name="Turkewitz A.P."/>
            <person name="Asai D.J."/>
            <person name="Wilkes D.E."/>
            <person name="Wang Y."/>
            <person name="Cai H."/>
            <person name="Collins K."/>
            <person name="Stewart B.A."/>
            <person name="Lee S.R."/>
            <person name="Wilamowska K."/>
            <person name="Weinberg Z."/>
            <person name="Ruzzo W.L."/>
            <person name="Wloga D."/>
            <person name="Gaertig J."/>
            <person name="Frankel J."/>
            <person name="Tsao C.-C."/>
            <person name="Gorovsky M.A."/>
            <person name="Keeling P.J."/>
            <person name="Waller R.F."/>
            <person name="Patron N.J."/>
            <person name="Cherry J.M."/>
            <person name="Stover N.A."/>
            <person name="Krieger C.J."/>
            <person name="del Toro C."/>
            <person name="Ryder H.F."/>
            <person name="Williamson S.C."/>
            <person name="Barbeau R.A."/>
            <person name="Hamilton E.P."/>
            <person name="Orias E."/>
        </authorList>
    </citation>
    <scope>NUCLEOTIDE SEQUENCE [LARGE SCALE GENOMIC DNA]</scope>
    <source>
        <strain evidence="2">SB210</strain>
    </source>
</reference>
<dbReference type="Proteomes" id="UP000009168">
    <property type="component" value="Unassembled WGS sequence"/>
</dbReference>
<organism evidence="1 2">
    <name type="scientific">Tetrahymena thermophila (strain SB210)</name>
    <dbReference type="NCBI Taxonomy" id="312017"/>
    <lineage>
        <taxon>Eukaryota</taxon>
        <taxon>Sar</taxon>
        <taxon>Alveolata</taxon>
        <taxon>Ciliophora</taxon>
        <taxon>Intramacronucleata</taxon>
        <taxon>Oligohymenophorea</taxon>
        <taxon>Hymenostomatida</taxon>
        <taxon>Tetrahymenina</taxon>
        <taxon>Tetrahymenidae</taxon>
        <taxon>Tetrahymena</taxon>
    </lineage>
</organism>
<dbReference type="KEGG" id="tet:TTHERM_000935423"/>
<gene>
    <name evidence="1" type="ORF">TTHERM_000935423</name>
</gene>
<dbReference type="AlphaFoldDB" id="W7XIJ0"/>
<name>W7XIJ0_TETTS</name>